<gene>
    <name evidence="1" type="ORF">SAMN04488115_10896</name>
</gene>
<dbReference type="OrthoDB" id="7605594at2"/>
<dbReference type="Proteomes" id="UP000236743">
    <property type="component" value="Unassembled WGS sequence"/>
</dbReference>
<dbReference type="EMBL" id="FNUY01000008">
    <property type="protein sequence ID" value="SEG64445.1"/>
    <property type="molecule type" value="Genomic_DNA"/>
</dbReference>
<evidence type="ECO:0000313" key="2">
    <source>
        <dbReference type="Proteomes" id="UP000236743"/>
    </source>
</evidence>
<accession>A0A1H6BVI0</accession>
<sequence length="96" mass="10789">MVSVRVTDHALVRWLERHHGLDTEAFRQELADLAQPFADVKARNGKVGNLYLIMDGDRVVTVSPEAKSVRALKPAGVAVVPERLPWKALKRKRAHK</sequence>
<organism evidence="1 2">
    <name type="scientific">Bosea lathyri</name>
    <dbReference type="NCBI Taxonomy" id="1036778"/>
    <lineage>
        <taxon>Bacteria</taxon>
        <taxon>Pseudomonadati</taxon>
        <taxon>Pseudomonadota</taxon>
        <taxon>Alphaproteobacteria</taxon>
        <taxon>Hyphomicrobiales</taxon>
        <taxon>Boseaceae</taxon>
        <taxon>Bosea</taxon>
    </lineage>
</organism>
<protein>
    <submittedName>
        <fullName evidence="1">Uncharacterized protein</fullName>
    </submittedName>
</protein>
<evidence type="ECO:0000313" key="1">
    <source>
        <dbReference type="EMBL" id="SEG64445.1"/>
    </source>
</evidence>
<keyword evidence="2" id="KW-1185">Reference proteome</keyword>
<name>A0A1H6BVI0_9HYPH</name>
<dbReference type="AlphaFoldDB" id="A0A1H6BVI0"/>
<reference evidence="1 2" key="1">
    <citation type="submission" date="2016-10" db="EMBL/GenBank/DDBJ databases">
        <authorList>
            <person name="de Groot N.N."/>
        </authorList>
    </citation>
    <scope>NUCLEOTIDE SEQUENCE [LARGE SCALE GENOMIC DNA]</scope>
    <source>
        <strain evidence="1 2">DSM 26656</strain>
    </source>
</reference>
<proteinExistence type="predicted"/>
<dbReference type="RefSeq" id="WP_103874062.1">
    <property type="nucleotide sequence ID" value="NZ_FNUY01000008.1"/>
</dbReference>